<dbReference type="Proteomes" id="UP000323502">
    <property type="component" value="Unassembled WGS sequence"/>
</dbReference>
<dbReference type="Pfam" id="PF05170">
    <property type="entry name" value="AsmA"/>
    <property type="match status" value="2"/>
</dbReference>
<dbReference type="PANTHER" id="PTHR30441">
    <property type="entry name" value="DUF748 DOMAIN-CONTAINING PROTEIN"/>
    <property type="match status" value="1"/>
</dbReference>
<sequence>MKGRTARIVLGTVAATLLLGLLVLALFPWGVLRGIVTREATERFGRPVTIGAVERVDTIGFHPVIAIRHLRIPQAAWAGSGDFARVDTAKVRFSAWALLTGDFRIEAVEASGLRLALVRDRNGRTNWSRPGRRESGGGATDLRDLTLTGSIISYRDSKQDRTATVRFAADPNTGLRAEGRGSIRGADVAIRVTGAPVRPGPWPFTAVIDGPALAMRAVGRMDRALDTNAMTLDLTARASDLKLIDAVVEAGLFRTRPVQLSAHVQHQRPVWTITDLTGTIGRSDLTGRITVDKSTDRTKLDGEITSRQFDFDDLSSAEGRAEAAALERRIGPRLVPNTRIDISKIDSTDGTIRFKVGRIVSAQGPSPITAMAGRLVLDRQLLRIPELRLNLTEGVVRGSAQVDQRGGATRPTLTLDLRLSDASVVSLAGGGGDFTGRVSARAQLTGAGETIRDAIGRSRGFIGLVVRNGTLPDRYAAALGFDAGRMLVAGDDSTAGLRCLVLRLNMRDGTGRVDPLVLDTTRSKLEGTGTVRFPEERIALRLTGAPKGDAILRLDGAALMNGTIRQPDLVIPREVKSIGNIFRSIGRAITGHGGPTATNADCGALANRALR</sequence>
<dbReference type="Proteomes" id="UP000436801">
    <property type="component" value="Unassembled WGS sequence"/>
</dbReference>
<accession>A0A1G7N5S4</accession>
<protein>
    <submittedName>
        <fullName evidence="2">AsmA family protein</fullName>
    </submittedName>
</protein>
<evidence type="ECO:0000259" key="1">
    <source>
        <dbReference type="Pfam" id="PF05170"/>
    </source>
</evidence>
<name>A0A1G7N5S4_9SPHN</name>
<dbReference type="OrthoDB" id="7578660at2"/>
<gene>
    <name evidence="2" type="ORF">GQR91_05535</name>
    <name evidence="3" type="ORF">SAMN05216557_10552</name>
</gene>
<proteinExistence type="predicted"/>
<evidence type="ECO:0000313" key="4">
    <source>
        <dbReference type="Proteomes" id="UP000323502"/>
    </source>
</evidence>
<feature type="domain" description="AsmA" evidence="1">
    <location>
        <begin position="254"/>
        <end position="504"/>
    </location>
</feature>
<dbReference type="PANTHER" id="PTHR30441:SF4">
    <property type="entry name" value="PROTEIN ASMA"/>
    <property type="match status" value="1"/>
</dbReference>
<feature type="domain" description="AsmA" evidence="1">
    <location>
        <begin position="12"/>
        <end position="128"/>
    </location>
</feature>
<dbReference type="AlphaFoldDB" id="A0A1G7N5S4"/>
<evidence type="ECO:0000313" key="5">
    <source>
        <dbReference type="Proteomes" id="UP000436801"/>
    </source>
</evidence>
<organism evidence="3 4">
    <name type="scientific">Sphingomonas carotinifaciens</name>
    <dbReference type="NCBI Taxonomy" id="1166323"/>
    <lineage>
        <taxon>Bacteria</taxon>
        <taxon>Pseudomonadati</taxon>
        <taxon>Pseudomonadota</taxon>
        <taxon>Alphaproteobacteria</taxon>
        <taxon>Sphingomonadales</taxon>
        <taxon>Sphingomonadaceae</taxon>
        <taxon>Sphingomonas</taxon>
    </lineage>
</organism>
<dbReference type="EMBL" id="FNBI01000005">
    <property type="protein sequence ID" value="SDF69408.1"/>
    <property type="molecule type" value="Genomic_DNA"/>
</dbReference>
<reference evidence="3 4" key="1">
    <citation type="submission" date="2016-10" db="EMBL/GenBank/DDBJ databases">
        <authorList>
            <person name="Varghese N."/>
            <person name="Submissions S."/>
        </authorList>
    </citation>
    <scope>NUCLEOTIDE SEQUENCE [LARGE SCALE GENOMIC DNA]</scope>
    <source>
        <strain evidence="3 4">S7-754</strain>
    </source>
</reference>
<dbReference type="InterPro" id="IPR007844">
    <property type="entry name" value="AsmA"/>
</dbReference>
<dbReference type="GO" id="GO:0090313">
    <property type="term" value="P:regulation of protein targeting to membrane"/>
    <property type="evidence" value="ECO:0007669"/>
    <property type="project" value="TreeGrafter"/>
</dbReference>
<dbReference type="InterPro" id="IPR052894">
    <property type="entry name" value="AsmA-related"/>
</dbReference>
<dbReference type="EMBL" id="WSUT01000005">
    <property type="protein sequence ID" value="MWC43124.1"/>
    <property type="molecule type" value="Genomic_DNA"/>
</dbReference>
<evidence type="ECO:0000313" key="3">
    <source>
        <dbReference type="EMBL" id="SDF69408.1"/>
    </source>
</evidence>
<evidence type="ECO:0000313" key="2">
    <source>
        <dbReference type="EMBL" id="MWC43124.1"/>
    </source>
</evidence>
<keyword evidence="4" id="KW-1185">Reference proteome</keyword>
<dbReference type="GO" id="GO:0005886">
    <property type="term" value="C:plasma membrane"/>
    <property type="evidence" value="ECO:0007669"/>
    <property type="project" value="TreeGrafter"/>
</dbReference>
<reference evidence="2 5" key="2">
    <citation type="submission" date="2019-12" db="EMBL/GenBank/DDBJ databases">
        <authorList>
            <person name="Zheng J."/>
        </authorList>
    </citation>
    <scope>NUCLEOTIDE SEQUENCE [LARGE SCALE GENOMIC DNA]</scope>
    <source>
        <strain evidence="2 5">DSM 27347</strain>
    </source>
</reference>